<evidence type="ECO:0000313" key="1">
    <source>
        <dbReference type="EMBL" id="QHS91694.1"/>
    </source>
</evidence>
<protein>
    <submittedName>
        <fullName evidence="1">Uncharacterized protein</fullName>
    </submittedName>
</protein>
<accession>A0A6C0BJ10</accession>
<dbReference type="EMBL" id="MN739162">
    <property type="protein sequence ID" value="QHS91694.1"/>
    <property type="molecule type" value="Genomic_DNA"/>
</dbReference>
<dbReference type="AlphaFoldDB" id="A0A6C0BJ10"/>
<reference evidence="1" key="1">
    <citation type="journal article" date="2020" name="Nature">
        <title>Giant virus diversity and host interactions through global metagenomics.</title>
        <authorList>
            <person name="Schulz F."/>
            <person name="Roux S."/>
            <person name="Paez-Espino D."/>
            <person name="Jungbluth S."/>
            <person name="Walsh D.A."/>
            <person name="Denef V.J."/>
            <person name="McMahon K.D."/>
            <person name="Konstantinidis K.T."/>
            <person name="Eloe-Fadrosh E.A."/>
            <person name="Kyrpides N.C."/>
            <person name="Woyke T."/>
        </authorList>
    </citation>
    <scope>NUCLEOTIDE SEQUENCE</scope>
    <source>
        <strain evidence="1">GVMAG-M-3300013006-15</strain>
    </source>
</reference>
<proteinExistence type="predicted"/>
<name>A0A6C0BJ10_9ZZZZ</name>
<organism evidence="1">
    <name type="scientific">viral metagenome</name>
    <dbReference type="NCBI Taxonomy" id="1070528"/>
    <lineage>
        <taxon>unclassified sequences</taxon>
        <taxon>metagenomes</taxon>
        <taxon>organismal metagenomes</taxon>
    </lineage>
</organism>
<sequence length="139" mass="16807">MPRFPTWYGKEHLNPARTKRLVIIWQSPPGNTAEYYYDLFPTLYPYYLPDDHHVVKYNETLYPKHRDYRNFPEKPEPIRSKHIIEWEDGYGSCNVCGECKEVKKQNEDQIVKYYADLEIWKNAVIDESQKKDQPINMYK</sequence>